<proteinExistence type="inferred from homology"/>
<reference evidence="7" key="1">
    <citation type="submission" date="2023-03" db="EMBL/GenBank/DDBJ databases">
        <authorList>
            <person name="Julca I."/>
        </authorList>
    </citation>
    <scope>NUCLEOTIDE SEQUENCE</scope>
</reference>
<dbReference type="GO" id="GO:0030154">
    <property type="term" value="P:cell differentiation"/>
    <property type="evidence" value="ECO:0007669"/>
    <property type="project" value="UniProtKB-KW"/>
</dbReference>
<dbReference type="Proteomes" id="UP001161247">
    <property type="component" value="Chromosome 7"/>
</dbReference>
<dbReference type="PANTHER" id="PTHR31791">
    <property type="entry name" value="FRIGIDA-LIKE PROTEIN 3-RELATED"/>
    <property type="match status" value="1"/>
</dbReference>
<dbReference type="PANTHER" id="PTHR31791:SF49">
    <property type="entry name" value="INACTIVE PROTEIN FRIGIDA"/>
    <property type="match status" value="1"/>
</dbReference>
<evidence type="ECO:0000256" key="1">
    <source>
        <dbReference type="ARBA" id="ARBA00008956"/>
    </source>
</evidence>
<accession>A0AAV1E0X2</accession>
<evidence type="ECO:0000256" key="5">
    <source>
        <dbReference type="RuleBase" id="RU364012"/>
    </source>
</evidence>
<organism evidence="7 8">
    <name type="scientific">Oldenlandia corymbosa var. corymbosa</name>
    <dbReference type="NCBI Taxonomy" id="529605"/>
    <lineage>
        <taxon>Eukaryota</taxon>
        <taxon>Viridiplantae</taxon>
        <taxon>Streptophyta</taxon>
        <taxon>Embryophyta</taxon>
        <taxon>Tracheophyta</taxon>
        <taxon>Spermatophyta</taxon>
        <taxon>Magnoliopsida</taxon>
        <taxon>eudicotyledons</taxon>
        <taxon>Gunneridae</taxon>
        <taxon>Pentapetalae</taxon>
        <taxon>asterids</taxon>
        <taxon>lamiids</taxon>
        <taxon>Gentianales</taxon>
        <taxon>Rubiaceae</taxon>
        <taxon>Rubioideae</taxon>
        <taxon>Spermacoceae</taxon>
        <taxon>Hedyotis-Oldenlandia complex</taxon>
        <taxon>Oldenlandia</taxon>
    </lineage>
</organism>
<gene>
    <name evidence="7" type="ORF">OLC1_LOCUS20728</name>
</gene>
<evidence type="ECO:0000313" key="7">
    <source>
        <dbReference type="EMBL" id="CAI9113795.1"/>
    </source>
</evidence>
<keyword evidence="8" id="KW-1185">Reference proteome</keyword>
<keyword evidence="2 5" id="KW-0217">Developmental protein</keyword>
<evidence type="ECO:0000256" key="3">
    <source>
        <dbReference type="ARBA" id="ARBA00022782"/>
    </source>
</evidence>
<dbReference type="EMBL" id="OX459124">
    <property type="protein sequence ID" value="CAI9113795.1"/>
    <property type="molecule type" value="Genomic_DNA"/>
</dbReference>
<keyword evidence="3 5" id="KW-0221">Differentiation</keyword>
<feature type="region of interest" description="Disordered" evidence="6">
    <location>
        <begin position="132"/>
        <end position="157"/>
    </location>
</feature>
<evidence type="ECO:0000256" key="4">
    <source>
        <dbReference type="ARBA" id="ARBA00023089"/>
    </source>
</evidence>
<dbReference type="GO" id="GO:0009908">
    <property type="term" value="P:flower development"/>
    <property type="evidence" value="ECO:0007669"/>
    <property type="project" value="UniProtKB-KW"/>
</dbReference>
<dbReference type="InterPro" id="IPR012474">
    <property type="entry name" value="Frigida"/>
</dbReference>
<name>A0AAV1E0X2_OLDCO</name>
<evidence type="ECO:0000313" key="8">
    <source>
        <dbReference type="Proteomes" id="UP001161247"/>
    </source>
</evidence>
<comment type="similarity">
    <text evidence="1 5">Belongs to the Frigida family.</text>
</comment>
<evidence type="ECO:0000256" key="6">
    <source>
        <dbReference type="SAM" id="MobiDB-lite"/>
    </source>
</evidence>
<feature type="region of interest" description="Disordered" evidence="6">
    <location>
        <begin position="1"/>
        <end position="67"/>
    </location>
</feature>
<feature type="compositionally biased region" description="Low complexity" evidence="6">
    <location>
        <begin position="55"/>
        <end position="64"/>
    </location>
</feature>
<dbReference type="AlphaFoldDB" id="A0AAV1E0X2"/>
<keyword evidence="4 5" id="KW-0287">Flowering</keyword>
<evidence type="ECO:0000256" key="2">
    <source>
        <dbReference type="ARBA" id="ARBA00022473"/>
    </source>
</evidence>
<protein>
    <recommendedName>
        <fullName evidence="5">FRIGIDA-like protein</fullName>
    </recommendedName>
</protein>
<sequence>MAQPVVTSPAPSPTPLPVKLEREPSPVPSMEINQEDETQQLAIVPVDVTPSETLQSQSPPQSAVSPPPIPHFIDSINELRQFSDALSAFYRCYDDLQSHIYSVESAIDSQLNLQAPKITSQPEEILPIATVNEPTSAPPSIPITENENEKETSKPQQSELEFLCLTMSSRGLRRYMLTNLGEANKLREEVPKALKVSSNPAKLILESVGRFYLQGSKAYTKDSPMITAREASVLTLECFLLAQDDDGVVKMDKEIKEESGKAAIAWRKRLIVEGGLANACEIDARGLLMFIGCFGIPQFFKNEDFKDLIRAGNVKEISSVLKRSSVLATKISDLIDSTMKMRMAVEAVDIAYSSGFEDKLPQHPVLPSFLRDAKELWKKSKRLSQGSYHAVNEANKKYLSAFLSVMKCLERHNIDPSKALPGWKINEKIIALEKDIVNFDKKIREQMLNKRRADDMYLRNQEAKRFRYVDPGLPQHQLPAHLDSQRRFLDSVHGPSIRALTSPPLMHGTGVGHGMLEAEASDRRATYTGYYGEEVADTAGQAGSYGGQHYGLRGDGAYSDRLADAGHTYAGQPPAYGLATFDGAYNERLAATGHTYAGQPPAYGLASIYRPPPSVEEFPGKTAGVASRTTGSDLYQFADTVVDSETYHSTGAQAAAAGPSVVPAHQSSYLY</sequence>
<dbReference type="Pfam" id="PF07899">
    <property type="entry name" value="Frigida"/>
    <property type="match status" value="1"/>
</dbReference>